<dbReference type="InterPro" id="IPR001810">
    <property type="entry name" value="F-box_dom"/>
</dbReference>
<dbReference type="EMBL" id="QUQM01000005">
    <property type="protein sequence ID" value="KAA8643313.1"/>
    <property type="molecule type" value="Genomic_DNA"/>
</dbReference>
<name>A0A5M9MEA5_9EURO</name>
<evidence type="ECO:0000256" key="1">
    <source>
        <dbReference type="SAM" id="MobiDB-lite"/>
    </source>
</evidence>
<feature type="region of interest" description="Disordered" evidence="1">
    <location>
        <begin position="118"/>
        <end position="139"/>
    </location>
</feature>
<feature type="compositionally biased region" description="Polar residues" evidence="1">
    <location>
        <begin position="826"/>
        <end position="836"/>
    </location>
</feature>
<dbReference type="SUPFAM" id="SSF81383">
    <property type="entry name" value="F-box domain"/>
    <property type="match status" value="1"/>
</dbReference>
<feature type="compositionally biased region" description="Low complexity" evidence="1">
    <location>
        <begin position="983"/>
        <end position="993"/>
    </location>
</feature>
<feature type="region of interest" description="Disordered" evidence="1">
    <location>
        <begin position="251"/>
        <end position="332"/>
    </location>
</feature>
<dbReference type="RefSeq" id="XP_033422675.1">
    <property type="nucleotide sequence ID" value="XM_033574657.1"/>
</dbReference>
<dbReference type="Gene3D" id="1.20.1280.50">
    <property type="match status" value="1"/>
</dbReference>
<dbReference type="Pfam" id="PF12937">
    <property type="entry name" value="F-box-like"/>
    <property type="match status" value="1"/>
</dbReference>
<dbReference type="VEuPathDB" id="FungiDB:EYZ11_000871"/>
<dbReference type="VEuPathDB" id="FungiDB:EYZ11_000887"/>
<feature type="region of interest" description="Disordered" evidence="1">
    <location>
        <begin position="982"/>
        <end position="1006"/>
    </location>
</feature>
<dbReference type="Proteomes" id="UP000324241">
    <property type="component" value="Unassembled WGS sequence"/>
</dbReference>
<feature type="region of interest" description="Disordered" evidence="1">
    <location>
        <begin position="851"/>
        <end position="870"/>
    </location>
</feature>
<dbReference type="GeneID" id="54332782"/>
<evidence type="ECO:0000313" key="3">
    <source>
        <dbReference type="EMBL" id="KAA8643313.1"/>
    </source>
</evidence>
<sequence length="1006" mass="111750">MASLRGRVSPLPPRNDAYWFDDEMDDDDGRPISPMSDRNLHRSGTHFLRFFPELSSHFTLASPTIATPQTIDFPRPDSPTEYGLEPHCLPESARQTSSSLSSNELFDRASSCYSCRSSVTSQSSDAGKSASNPTETFSEMSPAVAGVFDDSAPMRHAPHSPLKKMPTLAELKDKPLPLEPIIQLAPLSFRHNARDQPQGRSVAIIRLSLSQAAEDLENALAGLGDKPLPSSKPLYVLDEPLQISRGNMDMIPTRRAPPPPIDVQRSQQLRSAKSREDLKPKKTPKNKAPFSFTLPGFGRKANRLDTRSPSSCDMRSEAGSPSPVVREEVSTPTKFEERYNSMELPVFMKFESPPPPPPPSSFYTSEQELRLQLPRLQTDEIEGMYSRSPSRAGNMTNGSTSPAPILILERDQDDAYEEKIFISSSKDTHSNTNGASYDQETMQILDMIYELDGDYPELRVDPAPAISVRGSLVTMPANLPDKIVLTILEQACSLPDLFHLAVVCKQFYRIFKDHELRLMKSVVFTMSPPAWELREMSPAWDSEWQILVDPDAPVPDYTPSLYLQRYAQDIFTLVQIKGLILARCDTFVRPETKGGLLGTDESRAMAIDDAFWRIWTFCRLFGCGKNREGDIVGQLDWIDGGIAAMDRRTSTSMSVTDPFGTNSALFDPPDGFAEGNKCGLSQDQLYDMTEMWTCMGVLLQPLHGKCREARDAGIFDGHGVPENDAVEEAVLEEWTYYVLSLGPSAVLNIGLTCSTGNVTEAFQKARSLGLTKWELDESGVGRSNFLKEAVSRAYRPREDLLLGTSRLSKDSSRPSSSRGHHSRASTDSNGSKSQIPNHRRRQAVYAEQLRNRRRDQQGHSSHALSNERPISNYGVIMNHLEGQPHERLPPLAASGERASPRPSSGEQYTQRLRVPRPVASSQPQVRDPVDQAIDMMVGELGFNVDDAKWALKITDTGEGIDVNSAVALLMRGHRNCELNRDMSQQSQPSSLLSTVMASPASGWRWT</sequence>
<evidence type="ECO:0000313" key="4">
    <source>
        <dbReference type="Proteomes" id="UP000324241"/>
    </source>
</evidence>
<dbReference type="OrthoDB" id="5376710at2759"/>
<evidence type="ECO:0000259" key="2">
    <source>
        <dbReference type="Pfam" id="PF12937"/>
    </source>
</evidence>
<feature type="region of interest" description="Disordered" evidence="1">
    <location>
        <begin position="1"/>
        <end position="37"/>
    </location>
</feature>
<feature type="domain" description="F-box" evidence="2">
    <location>
        <begin position="477"/>
        <end position="516"/>
    </location>
</feature>
<dbReference type="AlphaFoldDB" id="A0A5M9MEA5"/>
<protein>
    <recommendedName>
        <fullName evidence="2">F-box domain-containing protein</fullName>
    </recommendedName>
</protein>
<comment type="caution">
    <text evidence="3">The sequence shown here is derived from an EMBL/GenBank/DDBJ whole genome shotgun (WGS) entry which is preliminary data.</text>
</comment>
<dbReference type="InterPro" id="IPR036047">
    <property type="entry name" value="F-box-like_dom_sf"/>
</dbReference>
<accession>A0A5M9MEA5</accession>
<feature type="region of interest" description="Disordered" evidence="1">
    <location>
        <begin position="885"/>
        <end position="911"/>
    </location>
</feature>
<organism evidence="3 4">
    <name type="scientific">Aspergillus tanneri</name>
    <dbReference type="NCBI Taxonomy" id="1220188"/>
    <lineage>
        <taxon>Eukaryota</taxon>
        <taxon>Fungi</taxon>
        <taxon>Dikarya</taxon>
        <taxon>Ascomycota</taxon>
        <taxon>Pezizomycotina</taxon>
        <taxon>Eurotiomycetes</taxon>
        <taxon>Eurotiomycetidae</taxon>
        <taxon>Eurotiales</taxon>
        <taxon>Aspergillaceae</taxon>
        <taxon>Aspergillus</taxon>
        <taxon>Aspergillus subgen. Circumdati</taxon>
    </lineage>
</organism>
<feature type="compositionally biased region" description="Acidic residues" evidence="1">
    <location>
        <begin position="19"/>
        <end position="28"/>
    </location>
</feature>
<feature type="compositionally biased region" description="Polar residues" evidence="1">
    <location>
        <begin position="901"/>
        <end position="910"/>
    </location>
</feature>
<reference evidence="3 4" key="1">
    <citation type="submission" date="2019-08" db="EMBL/GenBank/DDBJ databases">
        <title>The genome sequence of a newly discovered highly antifungal drug resistant Aspergillus species, Aspergillus tanneri NIH 1004.</title>
        <authorList>
            <person name="Mounaud S."/>
            <person name="Singh I."/>
            <person name="Joardar V."/>
            <person name="Pakala S."/>
            <person name="Pakala S."/>
            <person name="Venepally P."/>
            <person name="Chung J.K."/>
            <person name="Losada L."/>
            <person name="Nierman W.C."/>
        </authorList>
    </citation>
    <scope>NUCLEOTIDE SEQUENCE [LARGE SCALE GENOMIC DNA]</scope>
    <source>
        <strain evidence="3 4">NIH1004</strain>
    </source>
</reference>
<feature type="region of interest" description="Disordered" evidence="1">
    <location>
        <begin position="76"/>
        <end position="101"/>
    </location>
</feature>
<proteinExistence type="predicted"/>
<gene>
    <name evidence="3" type="ORF">ATNIH1004_010080</name>
</gene>
<feature type="region of interest" description="Disordered" evidence="1">
    <location>
        <begin position="803"/>
        <end position="840"/>
    </location>
</feature>
<feature type="compositionally biased region" description="Polar residues" evidence="1">
    <location>
        <begin position="125"/>
        <end position="139"/>
    </location>
</feature>